<keyword evidence="3" id="KW-1185">Reference proteome</keyword>
<dbReference type="EMBL" id="GL832956">
    <property type="protein sequence ID" value="EGD76010.1"/>
    <property type="molecule type" value="Genomic_DNA"/>
</dbReference>
<proteinExistence type="predicted"/>
<evidence type="ECO:0000256" key="1">
    <source>
        <dbReference type="SAM" id="SignalP"/>
    </source>
</evidence>
<name>F2TXA1_SALR5</name>
<sequence length="254" mass="27361">MRRAMLPILLVVVLALLTVLPVPCLVQAAVNDRTIEYRLYESTNTTCGTQKRLHVLEEGSCVPTGSVSLQFTTLSPNNDVNLQAFASATCDMSTRYANVNITNDQCVLDSTYAVDVRYITRAGCSASYGPSMLRLTYYDGFCWSSNVTATGDIVPDGTCIYSEANGYYWRVTMPVSGCAVGAPVRFQAYNDAQCIQGIGEYEVEVGQCPFSIEGSRFFLGCTCDTTIPLTSSISISRPLVGAIATAAAAVLLLL</sequence>
<evidence type="ECO:0000313" key="3">
    <source>
        <dbReference type="Proteomes" id="UP000007799"/>
    </source>
</evidence>
<dbReference type="RefSeq" id="XP_004998185.1">
    <property type="nucleotide sequence ID" value="XM_004998128.1"/>
</dbReference>
<keyword evidence="1" id="KW-0732">Signal</keyword>
<reference evidence="2" key="1">
    <citation type="submission" date="2009-08" db="EMBL/GenBank/DDBJ databases">
        <title>Annotation of Salpingoeca rosetta.</title>
        <authorList>
            <consortium name="The Broad Institute Genome Sequencing Platform"/>
            <person name="Russ C."/>
            <person name="Cuomo C."/>
            <person name="Burger G."/>
            <person name="Gray M.W."/>
            <person name="Holland P.W.H."/>
            <person name="King N."/>
            <person name="Lang F.B.F."/>
            <person name="Roger A.J."/>
            <person name="Ruiz-Trillo I."/>
            <person name="Young S.K."/>
            <person name="Zeng Q."/>
            <person name="Gargeya S."/>
            <person name="Alvarado L."/>
            <person name="Berlin A."/>
            <person name="Chapman S.B."/>
            <person name="Chen Z."/>
            <person name="Freedman E."/>
            <person name="Gellesch M."/>
            <person name="Goldberg J."/>
            <person name="Griggs A."/>
            <person name="Gujja S."/>
            <person name="Heilman E."/>
            <person name="Heiman D."/>
            <person name="Howarth C."/>
            <person name="Mehta T."/>
            <person name="Neiman D."/>
            <person name="Pearson M."/>
            <person name="Roberts A."/>
            <person name="Saif S."/>
            <person name="Shea T."/>
            <person name="Shenoy N."/>
            <person name="Sisk P."/>
            <person name="Stolte C."/>
            <person name="Sykes S."/>
            <person name="White J."/>
            <person name="Yandava C."/>
            <person name="Haas B."/>
            <person name="Nusbaum C."/>
            <person name="Birren B."/>
        </authorList>
    </citation>
    <scope>NUCLEOTIDE SEQUENCE [LARGE SCALE GENOMIC DNA]</scope>
    <source>
        <strain evidence="2">ATCC 50818</strain>
    </source>
</reference>
<gene>
    <name evidence="2" type="ORF">PTSG_00718</name>
</gene>
<dbReference type="AlphaFoldDB" id="F2TXA1"/>
<feature type="chain" id="PRO_5003286892" evidence="1">
    <location>
        <begin position="29"/>
        <end position="254"/>
    </location>
</feature>
<dbReference type="InParanoid" id="F2TXA1"/>
<organism evidence="3">
    <name type="scientific">Salpingoeca rosetta (strain ATCC 50818 / BSB-021)</name>
    <dbReference type="NCBI Taxonomy" id="946362"/>
    <lineage>
        <taxon>Eukaryota</taxon>
        <taxon>Choanoflagellata</taxon>
        <taxon>Craspedida</taxon>
        <taxon>Salpingoecidae</taxon>
        <taxon>Salpingoeca</taxon>
    </lineage>
</organism>
<accession>F2TXA1</accession>
<evidence type="ECO:0000313" key="2">
    <source>
        <dbReference type="EMBL" id="EGD76010.1"/>
    </source>
</evidence>
<dbReference type="KEGG" id="sre:PTSG_00718"/>
<feature type="signal peptide" evidence="1">
    <location>
        <begin position="1"/>
        <end position="28"/>
    </location>
</feature>
<dbReference type="Proteomes" id="UP000007799">
    <property type="component" value="Unassembled WGS sequence"/>
</dbReference>
<dbReference type="GeneID" id="16078781"/>
<protein>
    <submittedName>
        <fullName evidence="2">Sperm protamine P1</fullName>
    </submittedName>
</protein>